<dbReference type="OrthoDB" id="3287529at2"/>
<evidence type="ECO:0000313" key="1">
    <source>
        <dbReference type="EMBL" id="SDK32685.1"/>
    </source>
</evidence>
<proteinExistence type="predicted"/>
<name>A0A1G9B1I1_9BACL</name>
<gene>
    <name evidence="1" type="ORF">SAMN05216216_10255</name>
</gene>
<keyword evidence="2" id="KW-1185">Reference proteome</keyword>
<dbReference type="AlphaFoldDB" id="A0A1G9B1I1"/>
<evidence type="ECO:0000313" key="2">
    <source>
        <dbReference type="Proteomes" id="UP000199008"/>
    </source>
</evidence>
<sequence>MNRLIDTKSWSIKDSASILGFETAGSGHWAEWDRYLTIEGEKAFLIGNICGTCEFFFERLDGANQGVSPREVSRALQSGVSKLDVDLLSKVSSILSVGDYEASLIEVTPKLVEPGTDEDYFTNEQVHVWGIDQLLGVPTKFNLLYLNIILCVYNLGVQS</sequence>
<dbReference type="EMBL" id="FNFY01000002">
    <property type="protein sequence ID" value="SDK32685.1"/>
    <property type="molecule type" value="Genomic_DNA"/>
</dbReference>
<dbReference type="RefSeq" id="WP_092984070.1">
    <property type="nucleotide sequence ID" value="NZ_FNFY01000002.1"/>
</dbReference>
<reference evidence="2" key="1">
    <citation type="submission" date="2016-10" db="EMBL/GenBank/DDBJ databases">
        <authorList>
            <person name="Varghese N."/>
            <person name="Submissions S."/>
        </authorList>
    </citation>
    <scope>NUCLEOTIDE SEQUENCE [LARGE SCALE GENOMIC DNA]</scope>
    <source>
        <strain evidence="2">CGMCC 1.8895</strain>
    </source>
</reference>
<protein>
    <submittedName>
        <fullName evidence="1">Uncharacterized protein</fullName>
    </submittedName>
</protein>
<dbReference type="STRING" id="576118.SAMN05216216_10255"/>
<organism evidence="1 2">
    <name type="scientific">Lacicoccus qingdaonensis</name>
    <dbReference type="NCBI Taxonomy" id="576118"/>
    <lineage>
        <taxon>Bacteria</taxon>
        <taxon>Bacillati</taxon>
        <taxon>Bacillota</taxon>
        <taxon>Bacilli</taxon>
        <taxon>Bacillales</taxon>
        <taxon>Salinicoccaceae</taxon>
        <taxon>Lacicoccus</taxon>
    </lineage>
</organism>
<accession>A0A1G9B1I1</accession>
<dbReference type="Proteomes" id="UP000199008">
    <property type="component" value="Unassembled WGS sequence"/>
</dbReference>